<reference evidence="2" key="2">
    <citation type="submission" date="2020-02" db="EMBL/GenBank/DDBJ databases">
        <authorList>
            <person name="Littmann E."/>
            <person name="Sorbara M."/>
        </authorList>
    </citation>
    <scope>NUCLEOTIDE SEQUENCE</scope>
    <source>
        <strain evidence="2">MSK.15.32</strain>
    </source>
</reference>
<gene>
    <name evidence="2" type="ORF">G4993_03715</name>
</gene>
<dbReference type="Proteomes" id="UP001296580">
    <property type="component" value="Unassembled WGS sequence"/>
</dbReference>
<evidence type="ECO:0000313" key="3">
    <source>
        <dbReference type="Proteomes" id="UP001296580"/>
    </source>
</evidence>
<dbReference type="RefSeq" id="WP_173877926.1">
    <property type="nucleotide sequence ID" value="NZ_JAAIMR010000004.1"/>
</dbReference>
<proteinExistence type="predicted"/>
<organism evidence="2 3">
    <name type="scientific">Mediterraneibacter gnavus</name>
    <name type="common">Ruminococcus gnavus</name>
    <dbReference type="NCBI Taxonomy" id="33038"/>
    <lineage>
        <taxon>Bacteria</taxon>
        <taxon>Bacillati</taxon>
        <taxon>Bacillota</taxon>
        <taxon>Clostridia</taxon>
        <taxon>Lachnospirales</taxon>
        <taxon>Lachnospiraceae</taxon>
        <taxon>Mediterraneibacter</taxon>
    </lineage>
</organism>
<reference evidence="2" key="1">
    <citation type="journal article" date="2020" name="Cell Host Microbe">
        <title>Functional and Genomic Variation between Human-Derived Isolates of Lachnospiraceae Reveals Inter- and Intra-Species Diversity.</title>
        <authorList>
            <person name="Sorbara M.T."/>
            <person name="Littmann E.R."/>
            <person name="Fontana E."/>
            <person name="Moody T.U."/>
            <person name="Kohout C.E."/>
            <person name="Gjonbalaj M."/>
            <person name="Eaton V."/>
            <person name="Seok R."/>
            <person name="Leiner I.M."/>
            <person name="Pamer E.G."/>
        </authorList>
    </citation>
    <scope>NUCLEOTIDE SEQUENCE</scope>
    <source>
        <strain evidence="2">MSK.15.32</strain>
    </source>
</reference>
<dbReference type="EMBL" id="JAAIRV010000004">
    <property type="protein sequence ID" value="NSI57507.1"/>
    <property type="molecule type" value="Genomic_DNA"/>
</dbReference>
<comment type="caution">
    <text evidence="2">The sequence shown here is derived from an EMBL/GenBank/DDBJ whole genome shotgun (WGS) entry which is preliminary data.</text>
</comment>
<dbReference type="AlphaFoldDB" id="A0AAJ3FC05"/>
<dbReference type="InterPro" id="IPR046059">
    <property type="entry name" value="DUF6017"/>
</dbReference>
<sequence>MNSPFETGSLTVDRMSRLQISGNVIPVSWYKTIRKPTGKPNLNAIIILADIVYWYRAVEIRDEMTGQLIGLRKKFHSDMLQRSYQQLADQFGITKRDATNAIIELEKLGAVRRVFRTLEVKGQRVSNVLFLDLNVTVLESLTYPKDTKLRAPEARGRCPPNNVSLKSGRDVTEISERVSPQFASGSTKTSETYTENITEDYSTKSSYQSYQYVESMVKEQIDYAALKSDNPYDERIDELLGIIVEVLTSGAETIRVNREEKPAQVVKGQFHKITKNHIEFVLHSMNESQTKARNIRALLVTALYNSVHTISTYYGNLVQYHMATESYTVKEVEE</sequence>
<evidence type="ECO:0000313" key="2">
    <source>
        <dbReference type="EMBL" id="NSI57507.1"/>
    </source>
</evidence>
<name>A0AAJ3FC05_MEDGN</name>
<accession>A0AAJ3FC05</accession>
<feature type="domain" description="DUF6017" evidence="1">
    <location>
        <begin position="203"/>
        <end position="323"/>
    </location>
</feature>
<protein>
    <submittedName>
        <fullName evidence="2">DNA replication protein DnaD</fullName>
    </submittedName>
</protein>
<evidence type="ECO:0000259" key="1">
    <source>
        <dbReference type="Pfam" id="PF19481"/>
    </source>
</evidence>
<dbReference type="Pfam" id="PF19481">
    <property type="entry name" value="DUF6017"/>
    <property type="match status" value="1"/>
</dbReference>